<dbReference type="RefSeq" id="WP_068771344.1">
    <property type="nucleotide sequence ID" value="NZ_CP109796.1"/>
</dbReference>
<name>A0A178IF47_9BACT</name>
<evidence type="ECO:0000256" key="5">
    <source>
        <dbReference type="ARBA" id="ARBA00022519"/>
    </source>
</evidence>
<evidence type="ECO:0000313" key="12">
    <source>
        <dbReference type="Proteomes" id="UP000078486"/>
    </source>
</evidence>
<keyword evidence="4" id="KW-1003">Cell membrane</keyword>
<comment type="similarity">
    <text evidence="2">Belongs to the TonB family.</text>
</comment>
<keyword evidence="12" id="KW-1185">Reference proteome</keyword>
<dbReference type="PROSITE" id="PS52015">
    <property type="entry name" value="TONB_CTD"/>
    <property type="match status" value="1"/>
</dbReference>
<dbReference type="AlphaFoldDB" id="A0A178IF47"/>
<dbReference type="InterPro" id="IPR051045">
    <property type="entry name" value="TonB-dependent_transducer"/>
</dbReference>
<reference evidence="11 12" key="1">
    <citation type="submission" date="2016-01" db="EMBL/GenBank/DDBJ databases">
        <title>High potential of lignocellulose degradation of a new Verrucomicrobia species.</title>
        <authorList>
            <person name="Wang Y."/>
            <person name="Shi Y."/>
            <person name="Qiu Z."/>
            <person name="Liu S."/>
            <person name="Yang H."/>
        </authorList>
    </citation>
    <scope>NUCLEOTIDE SEQUENCE [LARGE SCALE GENOMIC DNA]</scope>
    <source>
        <strain evidence="11 12">TSB47</strain>
    </source>
</reference>
<keyword evidence="6" id="KW-0812">Transmembrane</keyword>
<evidence type="ECO:0000256" key="3">
    <source>
        <dbReference type="ARBA" id="ARBA00022448"/>
    </source>
</evidence>
<keyword evidence="9" id="KW-0472">Membrane</keyword>
<evidence type="ECO:0000256" key="1">
    <source>
        <dbReference type="ARBA" id="ARBA00004383"/>
    </source>
</evidence>
<dbReference type="Pfam" id="PF03544">
    <property type="entry name" value="TonB_C"/>
    <property type="match status" value="1"/>
</dbReference>
<evidence type="ECO:0000256" key="4">
    <source>
        <dbReference type="ARBA" id="ARBA00022475"/>
    </source>
</evidence>
<evidence type="ECO:0000256" key="6">
    <source>
        <dbReference type="ARBA" id="ARBA00022692"/>
    </source>
</evidence>
<dbReference type="GO" id="GO:0005886">
    <property type="term" value="C:plasma membrane"/>
    <property type="evidence" value="ECO:0007669"/>
    <property type="project" value="UniProtKB-SubCell"/>
</dbReference>
<gene>
    <name evidence="11" type="ORF">AW736_16220</name>
</gene>
<keyword evidence="7" id="KW-0653">Protein transport</keyword>
<dbReference type="EMBL" id="LRRQ01000126">
    <property type="protein sequence ID" value="OAM88610.1"/>
    <property type="molecule type" value="Genomic_DNA"/>
</dbReference>
<evidence type="ECO:0000256" key="8">
    <source>
        <dbReference type="ARBA" id="ARBA00022989"/>
    </source>
</evidence>
<dbReference type="NCBIfam" id="TIGR01352">
    <property type="entry name" value="tonB_Cterm"/>
    <property type="match status" value="1"/>
</dbReference>
<dbReference type="GO" id="GO:0055085">
    <property type="term" value="P:transmembrane transport"/>
    <property type="evidence" value="ECO:0007669"/>
    <property type="project" value="InterPro"/>
</dbReference>
<dbReference type="Proteomes" id="UP000078486">
    <property type="component" value="Unassembled WGS sequence"/>
</dbReference>
<organism evidence="11 12">
    <name type="scientific">Termitidicoccus mucosus</name>
    <dbReference type="NCBI Taxonomy" id="1184151"/>
    <lineage>
        <taxon>Bacteria</taxon>
        <taxon>Pseudomonadati</taxon>
        <taxon>Verrucomicrobiota</taxon>
        <taxon>Opitutia</taxon>
        <taxon>Opitutales</taxon>
        <taxon>Opitutaceae</taxon>
        <taxon>Termitidicoccus</taxon>
    </lineage>
</organism>
<dbReference type="InterPro" id="IPR006260">
    <property type="entry name" value="TonB/TolA_C"/>
</dbReference>
<evidence type="ECO:0000256" key="2">
    <source>
        <dbReference type="ARBA" id="ARBA00006555"/>
    </source>
</evidence>
<evidence type="ECO:0000256" key="7">
    <source>
        <dbReference type="ARBA" id="ARBA00022927"/>
    </source>
</evidence>
<evidence type="ECO:0000256" key="9">
    <source>
        <dbReference type="ARBA" id="ARBA00023136"/>
    </source>
</evidence>
<dbReference type="InterPro" id="IPR037682">
    <property type="entry name" value="TonB_C"/>
</dbReference>
<accession>A0A178IF47</accession>
<sequence length="79" mass="8578">MPKYPEDLRKEGISGIVTVSCVVDDKGDVQDASVVKTTHPAFSAPALEAVSKWKFKPAKENGAPVAKKVMLPLHFKVDE</sequence>
<evidence type="ECO:0000259" key="10">
    <source>
        <dbReference type="PROSITE" id="PS52015"/>
    </source>
</evidence>
<protein>
    <recommendedName>
        <fullName evidence="10">TonB C-terminal domain-containing protein</fullName>
    </recommendedName>
</protein>
<dbReference type="SUPFAM" id="SSF74653">
    <property type="entry name" value="TolA/TonB C-terminal domain"/>
    <property type="match status" value="1"/>
</dbReference>
<proteinExistence type="inferred from homology"/>
<keyword evidence="8" id="KW-1133">Transmembrane helix</keyword>
<keyword evidence="3" id="KW-0813">Transport</keyword>
<dbReference type="GO" id="GO:0015031">
    <property type="term" value="P:protein transport"/>
    <property type="evidence" value="ECO:0007669"/>
    <property type="project" value="UniProtKB-KW"/>
</dbReference>
<comment type="subcellular location">
    <subcellularLocation>
        <location evidence="1">Cell inner membrane</location>
        <topology evidence="1">Single-pass membrane protein</topology>
        <orientation evidence="1">Periplasmic side</orientation>
    </subcellularLocation>
</comment>
<dbReference type="Gene3D" id="3.30.1150.10">
    <property type="match status" value="1"/>
</dbReference>
<comment type="caution">
    <text evidence="11">The sequence shown here is derived from an EMBL/GenBank/DDBJ whole genome shotgun (WGS) entry which is preliminary data.</text>
</comment>
<evidence type="ECO:0000313" key="11">
    <source>
        <dbReference type="EMBL" id="OAM88610.1"/>
    </source>
</evidence>
<dbReference type="PANTHER" id="PTHR33446">
    <property type="entry name" value="PROTEIN TONB-RELATED"/>
    <property type="match status" value="1"/>
</dbReference>
<feature type="domain" description="TonB C-terminal" evidence="10">
    <location>
        <begin position="1"/>
        <end position="79"/>
    </location>
</feature>
<dbReference type="STRING" id="1184151.AW736_16220"/>
<keyword evidence="5" id="KW-0997">Cell inner membrane</keyword>